<evidence type="ECO:0000313" key="2">
    <source>
        <dbReference type="Proteomes" id="UP000830729"/>
    </source>
</evidence>
<dbReference type="GeneID" id="72186093"/>
<dbReference type="EMBL" id="CP096659">
    <property type="protein sequence ID" value="UPV73419.1"/>
    <property type="molecule type" value="Genomic_DNA"/>
</dbReference>
<gene>
    <name evidence="1" type="ORF">M0R89_12800</name>
</gene>
<evidence type="ECO:0000313" key="1">
    <source>
        <dbReference type="EMBL" id="UPV73419.1"/>
    </source>
</evidence>
<proteinExistence type="predicted"/>
<reference evidence="1 2" key="1">
    <citation type="submission" date="2022-04" db="EMBL/GenBank/DDBJ databases">
        <title>Diverse halophilic archaea isolated from saline environments.</title>
        <authorList>
            <person name="Cui H.-L."/>
        </authorList>
    </citation>
    <scope>NUCLEOTIDE SEQUENCE [LARGE SCALE GENOMIC DNA]</scope>
    <source>
        <strain evidence="1 2">XZYJT49</strain>
    </source>
</reference>
<keyword evidence="2" id="KW-1185">Reference proteome</keyword>
<dbReference type="KEGG" id="halx:M0R89_12800"/>
<dbReference type="InterPro" id="IPR006311">
    <property type="entry name" value="TAT_signal"/>
</dbReference>
<name>A0A8U0HRB6_9EURY</name>
<dbReference type="AlphaFoldDB" id="A0A8U0HRB6"/>
<accession>A0A8U0HRB6</accession>
<dbReference type="Proteomes" id="UP000830729">
    <property type="component" value="Chromosome"/>
</dbReference>
<organism evidence="1 2">
    <name type="scientific">Halorussus limi</name>
    <dbReference type="NCBI Taxonomy" id="2938695"/>
    <lineage>
        <taxon>Archaea</taxon>
        <taxon>Methanobacteriati</taxon>
        <taxon>Methanobacteriota</taxon>
        <taxon>Stenosarchaea group</taxon>
        <taxon>Halobacteria</taxon>
        <taxon>Halobacteriales</taxon>
        <taxon>Haladaptataceae</taxon>
        <taxon>Halorussus</taxon>
    </lineage>
</organism>
<dbReference type="PROSITE" id="PS51257">
    <property type="entry name" value="PROKAR_LIPOPROTEIN"/>
    <property type="match status" value="1"/>
</dbReference>
<protein>
    <submittedName>
        <fullName evidence="1">Uncharacterized protein</fullName>
    </submittedName>
</protein>
<sequence>MSAVAKLRTMPSTISRRRLLAATGAVGLAGSSGCLDAIPGATESENAGRRLKLTLARGSETLRDSYVTDLEQSRPEWDEKAFAAALDGRTYTTRAKEPFFARDDPTYAKRDGTYYRLGSVVVGEKEATRPVLRLRTVGRPGELDSVPDHVAQSDLPEADQRAVTIAYKAARARGNAGGVPWGLVRRGGYVYPNEEAVGASRLLGDSGPSHVAYRDKIYAVETARETFHDRVYRAEVEPVAESPAEMEAVLRARFVGARFDRSDLSDEERSLLSEARGGEGYSETHPYSSAYRSVLKRLERRAYIDGNIRKDAFSEPDRPEFLRYGETYYEFRLRFLDGE</sequence>
<dbReference type="RefSeq" id="WP_248649475.1">
    <property type="nucleotide sequence ID" value="NZ_CP096659.1"/>
</dbReference>
<dbReference type="PROSITE" id="PS51318">
    <property type="entry name" value="TAT"/>
    <property type="match status" value="1"/>
</dbReference>